<accession>A0A2M8PYZ8</accession>
<evidence type="ECO:0000313" key="2">
    <source>
        <dbReference type="EMBL" id="PJF36668.1"/>
    </source>
</evidence>
<feature type="transmembrane region" description="Helical" evidence="1">
    <location>
        <begin position="99"/>
        <end position="121"/>
    </location>
</feature>
<keyword evidence="1" id="KW-0472">Membrane</keyword>
<keyword evidence="1" id="KW-0812">Transmembrane</keyword>
<evidence type="ECO:0000313" key="3">
    <source>
        <dbReference type="EMBL" id="PJF42753.1"/>
    </source>
</evidence>
<protein>
    <recommendedName>
        <fullName evidence="6">Tetratricopeptide repeat protein</fullName>
    </recommendedName>
</protein>
<organism evidence="3 4">
    <name type="scientific">Candidatus Thermofonsia Clade 1 bacterium</name>
    <dbReference type="NCBI Taxonomy" id="2364210"/>
    <lineage>
        <taxon>Bacteria</taxon>
        <taxon>Bacillati</taxon>
        <taxon>Chloroflexota</taxon>
        <taxon>Candidatus Thermofontia</taxon>
        <taxon>Candidatus Thermofonsia Clade 1</taxon>
    </lineage>
</organism>
<dbReference type="SUPFAM" id="SSF48452">
    <property type="entry name" value="TPR-like"/>
    <property type="match status" value="1"/>
</dbReference>
<gene>
    <name evidence="2" type="ORF">CUN49_04200</name>
    <name evidence="3" type="ORF">CUN50_02835</name>
</gene>
<evidence type="ECO:0000313" key="4">
    <source>
        <dbReference type="Proteomes" id="UP000228947"/>
    </source>
</evidence>
<comment type="caution">
    <text evidence="3">The sequence shown here is derived from an EMBL/GenBank/DDBJ whole genome shotgun (WGS) entry which is preliminary data.</text>
</comment>
<dbReference type="InterPro" id="IPR011990">
    <property type="entry name" value="TPR-like_helical_dom_sf"/>
</dbReference>
<dbReference type="Proteomes" id="UP000229681">
    <property type="component" value="Unassembled WGS sequence"/>
</dbReference>
<name>A0A2M8PYZ8_9CHLR</name>
<dbReference type="EMBL" id="PGTM01000038">
    <property type="protein sequence ID" value="PJF36668.1"/>
    <property type="molecule type" value="Genomic_DNA"/>
</dbReference>
<dbReference type="AlphaFoldDB" id="A0A2M8PYZ8"/>
<dbReference type="Proteomes" id="UP000228947">
    <property type="component" value="Unassembled WGS sequence"/>
</dbReference>
<dbReference type="EMBL" id="PGTL01000009">
    <property type="protein sequence ID" value="PJF42753.1"/>
    <property type="molecule type" value="Genomic_DNA"/>
</dbReference>
<evidence type="ECO:0000256" key="1">
    <source>
        <dbReference type="SAM" id="Phobius"/>
    </source>
</evidence>
<evidence type="ECO:0008006" key="6">
    <source>
        <dbReference type="Google" id="ProtNLM"/>
    </source>
</evidence>
<keyword evidence="1" id="KW-1133">Transmembrane helix</keyword>
<evidence type="ECO:0000313" key="5">
    <source>
        <dbReference type="Proteomes" id="UP000229681"/>
    </source>
</evidence>
<accession>A0A2M8PGJ4</accession>
<dbReference type="Gene3D" id="1.25.40.10">
    <property type="entry name" value="Tetratricopeptide repeat domain"/>
    <property type="match status" value="1"/>
</dbReference>
<reference evidence="4 5" key="1">
    <citation type="submission" date="2017-11" db="EMBL/GenBank/DDBJ databases">
        <title>Evolution of Phototrophy in the Chloroflexi Phylum Driven by Horizontal Gene Transfer.</title>
        <authorList>
            <person name="Ward L.M."/>
            <person name="Hemp J."/>
            <person name="Shih P.M."/>
            <person name="Mcglynn S.E."/>
            <person name="Fischer W."/>
        </authorList>
    </citation>
    <scope>NUCLEOTIDE SEQUENCE [LARGE SCALE GENOMIC DNA]</scope>
    <source>
        <strain evidence="3">CP1_1M</strain>
        <strain evidence="2">JP3_13</strain>
    </source>
</reference>
<sequence length="123" mass="14054">MSVGSPNETNLENLMQLGINAARNRNKEAAKGIFTQVLNIDRRNERAWLWLAAVEDDQTERRRILQTVLSINPENQKARELLEAMDRVIERSERASMELGIRLIIILVIVLIVVGILVYFITA</sequence>
<proteinExistence type="predicted"/>